<dbReference type="EnsemblMetazoa" id="tetur14g01750.1">
    <property type="protein sequence ID" value="tetur14g01750.1"/>
    <property type="gene ID" value="tetur14g01750"/>
</dbReference>
<dbReference type="GO" id="GO:0005634">
    <property type="term" value="C:nucleus"/>
    <property type="evidence" value="ECO:0007669"/>
    <property type="project" value="TreeGrafter"/>
</dbReference>
<dbReference type="Pfam" id="PF22298">
    <property type="entry name" value="Tsr1_G-like"/>
    <property type="match status" value="1"/>
</dbReference>
<dbReference type="STRING" id="32264.T1KLA5"/>
<feature type="region of interest" description="Disordered" evidence="5">
    <location>
        <begin position="909"/>
        <end position="930"/>
    </location>
</feature>
<dbReference type="GO" id="GO:0140664">
    <property type="term" value="F:ATP-dependent DNA damage sensor activity"/>
    <property type="evidence" value="ECO:0007669"/>
    <property type="project" value="InterPro"/>
</dbReference>
<feature type="region of interest" description="Disordered" evidence="5">
    <location>
        <begin position="118"/>
        <end position="161"/>
    </location>
</feature>
<dbReference type="PROSITE" id="PS51714">
    <property type="entry name" value="G_BMS1"/>
    <property type="match status" value="1"/>
</dbReference>
<dbReference type="Proteomes" id="UP000015104">
    <property type="component" value="Unassembled WGS sequence"/>
</dbReference>
<reference evidence="8" key="1">
    <citation type="submission" date="2011-08" db="EMBL/GenBank/DDBJ databases">
        <authorList>
            <person name="Rombauts S."/>
        </authorList>
    </citation>
    <scope>NUCLEOTIDE SEQUENCE</scope>
    <source>
        <strain evidence="8">London</strain>
    </source>
</reference>
<dbReference type="InterPro" id="IPR045076">
    <property type="entry name" value="MutS"/>
</dbReference>
<dbReference type="AlphaFoldDB" id="T1KLA5"/>
<dbReference type="InterPro" id="IPR036187">
    <property type="entry name" value="DNA_mismatch_repair_MutS_sf"/>
</dbReference>
<feature type="compositionally biased region" description="Basic residues" evidence="5">
    <location>
        <begin position="952"/>
        <end position="965"/>
    </location>
</feature>
<dbReference type="SUPFAM" id="SSF52540">
    <property type="entry name" value="P-loop containing nucleoside triphosphate hydrolases"/>
    <property type="match status" value="1"/>
</dbReference>
<dbReference type="GO" id="GO:0006298">
    <property type="term" value="P:mismatch repair"/>
    <property type="evidence" value="ECO:0007669"/>
    <property type="project" value="InterPro"/>
</dbReference>
<evidence type="ECO:0000256" key="2">
    <source>
        <dbReference type="ARBA" id="ARBA00022741"/>
    </source>
</evidence>
<feature type="compositionally biased region" description="Polar residues" evidence="5">
    <location>
        <begin position="125"/>
        <end position="145"/>
    </location>
</feature>
<dbReference type="HOGENOM" id="CLU_002472_8_0_1"/>
<dbReference type="InterPro" id="IPR030387">
    <property type="entry name" value="G_Bms1/Tsr1_dom"/>
</dbReference>
<evidence type="ECO:0000256" key="1">
    <source>
        <dbReference type="ARBA" id="ARBA00006271"/>
    </source>
</evidence>
<dbReference type="eggNOG" id="KOG1980">
    <property type="taxonomic scope" value="Eukaryota"/>
</dbReference>
<name>T1KLA5_TETUR</name>
<feature type="domain" description="Bms1-type G" evidence="6">
    <location>
        <begin position="993"/>
        <end position="1151"/>
    </location>
</feature>
<feature type="region of interest" description="Disordered" evidence="5">
    <location>
        <begin position="948"/>
        <end position="977"/>
    </location>
</feature>
<protein>
    <recommendedName>
        <fullName evidence="6">Bms1-type G domain-containing protein</fullName>
    </recommendedName>
</protein>
<sequence length="1151" mass="130223">MQKSPFIGSRLSTPNIANQADVNDDLVDGEDDVEVDHGEGNILAIHYNNHRSGFAYYSSKRNKFFLFEDQPEVAGDLSFIDRIVQQVEPKRILISSRLDSRVKSRLFSAVDQLVSPLAGQKVGNPVNNQQQTSDNQPNHDSNHSSAFGGDGLNKGSRESMEARGASFDIRNGLWSDEPNISDDTDDVLDMDTGKLGDHHSDIIVTVPASDFTPDEALAKVLQLELPDMPLFPDPRQKLMYLSSLFDHSQKTTLLALGALIKDIESSNLMTDGDGQKIMVNGIAPATLENLIYLDCQSKIALQIFAIENHPSVYKQGNSRKEGLSLFALFNRCASRIGSRYLKKLFNQPTNNMQEINDRLDMVEFFHNTPSIVEGLRSCLKGIQDPTSVMEKMRFADCSVNDWAKLLRTAKHVQRVYEYLCSIKARFSIAARFVELFTESRLSLIIDLIEAVIDFRESRATGRFEVNKGLDADLDEMKNLYAQLPDIMFQHGAQEFLRYQDRIPSCQITYATHLGFHCKIPLSPAQMMTGNFKIPGLEFRYRVGESGYYKSPMTRELDATFGDILTEITEKQRKVLLQLQFKVLDGINALDELTTLCAKIDAFIAIAETSRCFKYKRPVFNVNDEMDIEDGRHPLQEIFVDSYIANDCRTGNQSGKIRIITGPNSSGKSIFLKQMALIIYMAHIGSFVPAHYANISLLDRIMTRIKTIESVSTGLSSYILDLKQAAMMTREKTEHSLFVVDELGKGTDPISGISLLSALINYFAKADHVPHVFVATHFLTINEHIIPSPQISFWTLDVKIDNDEVNYQYKLIPGKASSSRATLVIKAAGLAPILLERTEEIENQLRRGNVISARKIDCLQGFSNKLIAVADKFESANFDALDFDGQKFLQELIAPWRNQPQKPLQTPFRTPFSPPRQPRFKTPVPPSVHSSRRSLLGVLNNEMAVDKVDVKQKSRKARQQAKRVQRRNQLNQQRKKKREAILNQKRKIGYDNCPPILVTVFNNSGRPVDEFLGYLEKCYKDLIIDRSQKGSIFVIVPRFKVRYQFLYPSDDLFYNLDTAKVADLLLILHPAEADENYSLADNELLNSIYHHCLPTTMHIVCGLEEIASKKRQQVKKNIQKVIDTKFPDEKLHKIDTATEVLQLLQLICNCKN</sequence>
<evidence type="ECO:0000313" key="8">
    <source>
        <dbReference type="Proteomes" id="UP000015104"/>
    </source>
</evidence>
<dbReference type="InterPro" id="IPR027417">
    <property type="entry name" value="P-loop_NTPase"/>
</dbReference>
<accession>T1KLA5</accession>
<dbReference type="Gene3D" id="3.40.50.300">
    <property type="entry name" value="P-loop containing nucleotide triphosphate hydrolases"/>
    <property type="match status" value="1"/>
</dbReference>
<dbReference type="eggNOG" id="KOG0221">
    <property type="taxonomic scope" value="Eukaryota"/>
</dbReference>
<dbReference type="GO" id="GO:0005524">
    <property type="term" value="F:ATP binding"/>
    <property type="evidence" value="ECO:0007669"/>
    <property type="project" value="UniProtKB-KW"/>
</dbReference>
<dbReference type="SUPFAM" id="SSF48334">
    <property type="entry name" value="DNA repair protein MutS, domain III"/>
    <property type="match status" value="1"/>
</dbReference>
<proteinExistence type="inferred from homology"/>
<dbReference type="PROSITE" id="PS00486">
    <property type="entry name" value="DNA_MISMATCH_REPAIR_2"/>
    <property type="match status" value="1"/>
</dbReference>
<dbReference type="GO" id="GO:0051026">
    <property type="term" value="P:chiasma assembly"/>
    <property type="evidence" value="ECO:0007669"/>
    <property type="project" value="TreeGrafter"/>
</dbReference>
<dbReference type="InterPro" id="IPR000432">
    <property type="entry name" value="DNA_mismatch_repair_MutS_C"/>
</dbReference>
<keyword evidence="8" id="KW-1185">Reference proteome</keyword>
<dbReference type="EMBL" id="CAEY01000211">
    <property type="status" value="NOT_ANNOTATED_CDS"/>
    <property type="molecule type" value="Genomic_DNA"/>
</dbReference>
<dbReference type="PANTHER" id="PTHR11361:SF20">
    <property type="entry name" value="MUTS PROTEIN HOMOLOG 5"/>
    <property type="match status" value="1"/>
</dbReference>
<evidence type="ECO:0000256" key="3">
    <source>
        <dbReference type="ARBA" id="ARBA00022840"/>
    </source>
</evidence>
<dbReference type="Pfam" id="PF00488">
    <property type="entry name" value="MutS_V"/>
    <property type="match status" value="1"/>
</dbReference>
<organism evidence="7 8">
    <name type="scientific">Tetranychus urticae</name>
    <name type="common">Two-spotted spider mite</name>
    <dbReference type="NCBI Taxonomy" id="32264"/>
    <lineage>
        <taxon>Eukaryota</taxon>
        <taxon>Metazoa</taxon>
        <taxon>Ecdysozoa</taxon>
        <taxon>Arthropoda</taxon>
        <taxon>Chelicerata</taxon>
        <taxon>Arachnida</taxon>
        <taxon>Acari</taxon>
        <taxon>Acariformes</taxon>
        <taxon>Trombidiformes</taxon>
        <taxon>Prostigmata</taxon>
        <taxon>Eleutherengona</taxon>
        <taxon>Raphignathae</taxon>
        <taxon>Tetranychoidea</taxon>
        <taxon>Tetranychidae</taxon>
        <taxon>Tetranychus</taxon>
    </lineage>
</organism>
<comment type="similarity">
    <text evidence="1">Belongs to the DNA mismatch repair MutS family.</text>
</comment>
<dbReference type="PANTHER" id="PTHR11361">
    <property type="entry name" value="DNA MISMATCH REPAIR PROTEIN MUTS FAMILY MEMBER"/>
    <property type="match status" value="1"/>
</dbReference>
<dbReference type="SMART" id="SM00534">
    <property type="entry name" value="MUTSac"/>
    <property type="match status" value="1"/>
</dbReference>
<evidence type="ECO:0000256" key="4">
    <source>
        <dbReference type="ARBA" id="ARBA00023125"/>
    </source>
</evidence>
<keyword evidence="2" id="KW-0547">Nucleotide-binding</keyword>
<reference evidence="7" key="2">
    <citation type="submission" date="2015-06" db="UniProtKB">
        <authorList>
            <consortium name="EnsemblMetazoa"/>
        </authorList>
    </citation>
    <scope>IDENTIFICATION</scope>
</reference>
<evidence type="ECO:0000259" key="6">
    <source>
        <dbReference type="PROSITE" id="PS51714"/>
    </source>
</evidence>
<dbReference type="InterPro" id="IPR007696">
    <property type="entry name" value="DNA_mismatch_repair_MutS_core"/>
</dbReference>
<evidence type="ECO:0000313" key="7">
    <source>
        <dbReference type="EnsemblMetazoa" id="tetur14g01750.1"/>
    </source>
</evidence>
<dbReference type="SMART" id="SM00533">
    <property type="entry name" value="MUTSd"/>
    <property type="match status" value="1"/>
</dbReference>
<keyword evidence="4" id="KW-0238">DNA-binding</keyword>
<dbReference type="GO" id="GO:0030983">
    <property type="term" value="F:mismatched DNA binding"/>
    <property type="evidence" value="ECO:0007669"/>
    <property type="project" value="InterPro"/>
</dbReference>
<evidence type="ECO:0000256" key="5">
    <source>
        <dbReference type="SAM" id="MobiDB-lite"/>
    </source>
</evidence>
<keyword evidence="3" id="KW-0067">ATP-binding</keyword>
<dbReference type="Pfam" id="PF05192">
    <property type="entry name" value="MutS_III"/>
    <property type="match status" value="1"/>
</dbReference>
<dbReference type="Gene3D" id="1.10.1420.10">
    <property type="match status" value="1"/>
</dbReference>